<dbReference type="AlphaFoldDB" id="A0A9W9DGJ1"/>
<feature type="region of interest" description="Disordered" evidence="1">
    <location>
        <begin position="137"/>
        <end position="158"/>
    </location>
</feature>
<feature type="compositionally biased region" description="Pro residues" evidence="1">
    <location>
        <begin position="32"/>
        <end position="46"/>
    </location>
</feature>
<feature type="compositionally biased region" description="Polar residues" evidence="1">
    <location>
        <begin position="90"/>
        <end position="119"/>
    </location>
</feature>
<name>A0A9W9DGJ1_9AGAR</name>
<sequence>MHFRSFSFRHKFGDKKKISSSSSESEPELEPISPPDPFLPHKPLPPTSIANIVLDPGNLTALYQTASTPNTPNTPDTSDTVSSSDASNPITDTTSSGSGLGNDSSPSSPHNQPKKSISDLVFNTTTLSALYDMREAERNVATVESERSFGKDGAPERR</sequence>
<gene>
    <name evidence="2" type="ORF">C8J55DRAFT_608784</name>
</gene>
<protein>
    <submittedName>
        <fullName evidence="2">Uncharacterized protein</fullName>
    </submittedName>
</protein>
<dbReference type="Proteomes" id="UP001150238">
    <property type="component" value="Unassembled WGS sequence"/>
</dbReference>
<evidence type="ECO:0000313" key="3">
    <source>
        <dbReference type="Proteomes" id="UP001150238"/>
    </source>
</evidence>
<evidence type="ECO:0000313" key="2">
    <source>
        <dbReference type="EMBL" id="KAJ4468438.1"/>
    </source>
</evidence>
<evidence type="ECO:0000256" key="1">
    <source>
        <dbReference type="SAM" id="MobiDB-lite"/>
    </source>
</evidence>
<feature type="compositionally biased region" description="Basic residues" evidence="1">
    <location>
        <begin position="1"/>
        <end position="14"/>
    </location>
</feature>
<reference evidence="2" key="1">
    <citation type="submission" date="2022-08" db="EMBL/GenBank/DDBJ databases">
        <authorList>
            <consortium name="DOE Joint Genome Institute"/>
            <person name="Min B."/>
            <person name="Riley R."/>
            <person name="Sierra-Patev S."/>
            <person name="Naranjo-Ortiz M."/>
            <person name="Looney B."/>
            <person name="Konkel Z."/>
            <person name="Slot J.C."/>
            <person name="Sakamoto Y."/>
            <person name="Steenwyk J.L."/>
            <person name="Rokas A."/>
            <person name="Carro J."/>
            <person name="Camarero S."/>
            <person name="Ferreira P."/>
            <person name="Molpeceres G."/>
            <person name="Ruiz-Duenas F.J."/>
            <person name="Serrano A."/>
            <person name="Henrissat B."/>
            <person name="Drula E."/>
            <person name="Hughes K.W."/>
            <person name="Mata J.L."/>
            <person name="Ishikawa N.K."/>
            <person name="Vargas-Isla R."/>
            <person name="Ushijima S."/>
            <person name="Smith C.A."/>
            <person name="Ahrendt S."/>
            <person name="Andreopoulos W."/>
            <person name="He G."/>
            <person name="Labutti K."/>
            <person name="Lipzen A."/>
            <person name="Ng V."/>
            <person name="Sandor L."/>
            <person name="Barry K."/>
            <person name="Martinez A.T."/>
            <person name="Xiao Y."/>
            <person name="Gibbons J.G."/>
            <person name="Terashima K."/>
            <person name="Hibbett D.S."/>
            <person name="Grigoriev I.V."/>
        </authorList>
    </citation>
    <scope>NUCLEOTIDE SEQUENCE</scope>
    <source>
        <strain evidence="2">Sp2 HRB7682 ss15</strain>
    </source>
</reference>
<accession>A0A9W9DGJ1</accession>
<reference evidence="2" key="2">
    <citation type="journal article" date="2023" name="Proc. Natl. Acad. Sci. U.S.A.">
        <title>A global phylogenomic analysis of the shiitake genus Lentinula.</title>
        <authorList>
            <person name="Sierra-Patev S."/>
            <person name="Min B."/>
            <person name="Naranjo-Ortiz M."/>
            <person name="Looney B."/>
            <person name="Konkel Z."/>
            <person name="Slot J.C."/>
            <person name="Sakamoto Y."/>
            <person name="Steenwyk J.L."/>
            <person name="Rokas A."/>
            <person name="Carro J."/>
            <person name="Camarero S."/>
            <person name="Ferreira P."/>
            <person name="Molpeceres G."/>
            <person name="Ruiz-Duenas F.J."/>
            <person name="Serrano A."/>
            <person name="Henrissat B."/>
            <person name="Drula E."/>
            <person name="Hughes K.W."/>
            <person name="Mata J.L."/>
            <person name="Ishikawa N.K."/>
            <person name="Vargas-Isla R."/>
            <person name="Ushijima S."/>
            <person name="Smith C.A."/>
            <person name="Donoghue J."/>
            <person name="Ahrendt S."/>
            <person name="Andreopoulos W."/>
            <person name="He G."/>
            <person name="LaButti K."/>
            <person name="Lipzen A."/>
            <person name="Ng V."/>
            <person name="Riley R."/>
            <person name="Sandor L."/>
            <person name="Barry K."/>
            <person name="Martinez A.T."/>
            <person name="Xiao Y."/>
            <person name="Gibbons J.G."/>
            <person name="Terashima K."/>
            <person name="Grigoriev I.V."/>
            <person name="Hibbett D."/>
        </authorList>
    </citation>
    <scope>NUCLEOTIDE SEQUENCE</scope>
    <source>
        <strain evidence="2">Sp2 HRB7682 ss15</strain>
    </source>
</reference>
<feature type="compositionally biased region" description="Low complexity" evidence="1">
    <location>
        <begin position="65"/>
        <end position="89"/>
    </location>
</feature>
<feature type="region of interest" description="Disordered" evidence="1">
    <location>
        <begin position="63"/>
        <end position="119"/>
    </location>
</feature>
<dbReference type="EMBL" id="JANVFS010000038">
    <property type="protein sequence ID" value="KAJ4468438.1"/>
    <property type="molecule type" value="Genomic_DNA"/>
</dbReference>
<organism evidence="2 3">
    <name type="scientific">Lentinula lateritia</name>
    <dbReference type="NCBI Taxonomy" id="40482"/>
    <lineage>
        <taxon>Eukaryota</taxon>
        <taxon>Fungi</taxon>
        <taxon>Dikarya</taxon>
        <taxon>Basidiomycota</taxon>
        <taxon>Agaricomycotina</taxon>
        <taxon>Agaricomycetes</taxon>
        <taxon>Agaricomycetidae</taxon>
        <taxon>Agaricales</taxon>
        <taxon>Marasmiineae</taxon>
        <taxon>Omphalotaceae</taxon>
        <taxon>Lentinula</taxon>
    </lineage>
</organism>
<comment type="caution">
    <text evidence="2">The sequence shown here is derived from an EMBL/GenBank/DDBJ whole genome shotgun (WGS) entry which is preliminary data.</text>
</comment>
<proteinExistence type="predicted"/>
<feature type="region of interest" description="Disordered" evidence="1">
    <location>
        <begin position="1"/>
        <end position="51"/>
    </location>
</feature>